<dbReference type="InterPro" id="IPR006199">
    <property type="entry name" value="LexA_DNA-bd_dom"/>
</dbReference>
<dbReference type="RefSeq" id="WP_180703299.1">
    <property type="nucleotide sequence ID" value="NZ_LN555523.1"/>
</dbReference>
<name>A0A1V1I0E9_9FIRM</name>
<dbReference type="Pfam" id="PF01726">
    <property type="entry name" value="LexA_DNA_bind"/>
    <property type="match status" value="1"/>
</dbReference>
<dbReference type="InterPro" id="IPR036388">
    <property type="entry name" value="WH-like_DNA-bd_sf"/>
</dbReference>
<protein>
    <submittedName>
        <fullName evidence="2">Transcriptional regulator, LexA family</fullName>
    </submittedName>
</protein>
<dbReference type="GO" id="GO:0006508">
    <property type="term" value="P:proteolysis"/>
    <property type="evidence" value="ECO:0007669"/>
    <property type="project" value="InterPro"/>
</dbReference>
<gene>
    <name evidence="2" type="ORF">CRIB_845</name>
</gene>
<reference evidence="2 3" key="1">
    <citation type="submission" date="2014-04" db="EMBL/GenBank/DDBJ databases">
        <authorList>
            <person name="Hornung B.V."/>
        </authorList>
    </citation>
    <scope>NUCLEOTIDE SEQUENCE [LARGE SCALE GENOMIC DNA]</scope>
    <source>
        <strain evidence="2 3">CRIB</strain>
    </source>
</reference>
<evidence type="ECO:0000313" key="3">
    <source>
        <dbReference type="Proteomes" id="UP000245622"/>
    </source>
</evidence>
<feature type="domain" description="LexA repressor DNA-binding" evidence="1">
    <location>
        <begin position="1"/>
        <end position="56"/>
    </location>
</feature>
<accession>A0A1V1I0E9</accession>
<dbReference type="GO" id="GO:0004252">
    <property type="term" value="F:serine-type endopeptidase activity"/>
    <property type="evidence" value="ECO:0007669"/>
    <property type="project" value="InterPro"/>
</dbReference>
<evidence type="ECO:0000313" key="2">
    <source>
        <dbReference type="EMBL" id="CED93597.1"/>
    </source>
</evidence>
<proteinExistence type="predicted"/>
<dbReference type="AlphaFoldDB" id="A0A1V1I0E9"/>
<evidence type="ECO:0000259" key="1">
    <source>
        <dbReference type="Pfam" id="PF01726"/>
    </source>
</evidence>
<keyword evidence="3" id="KW-1185">Reference proteome</keyword>
<dbReference type="SUPFAM" id="SSF46785">
    <property type="entry name" value="Winged helix' DNA-binding domain"/>
    <property type="match status" value="1"/>
</dbReference>
<dbReference type="EMBL" id="LN555523">
    <property type="protein sequence ID" value="CED93597.1"/>
    <property type="molecule type" value="Genomic_DNA"/>
</dbReference>
<dbReference type="GeneID" id="82205026"/>
<dbReference type="InterPro" id="IPR036390">
    <property type="entry name" value="WH_DNA-bd_sf"/>
</dbReference>
<dbReference type="PANTHER" id="PTHR33516:SF2">
    <property type="entry name" value="LEXA REPRESSOR-RELATED"/>
    <property type="match status" value="1"/>
</dbReference>
<dbReference type="InterPro" id="IPR050077">
    <property type="entry name" value="LexA_repressor"/>
</dbReference>
<dbReference type="KEGG" id="ril:CRIB_845"/>
<dbReference type="PANTHER" id="PTHR33516">
    <property type="entry name" value="LEXA REPRESSOR"/>
    <property type="match status" value="1"/>
</dbReference>
<organism evidence="2 3">
    <name type="scientific">Romboutsia ilealis</name>
    <dbReference type="NCBI Taxonomy" id="1115758"/>
    <lineage>
        <taxon>Bacteria</taxon>
        <taxon>Bacillati</taxon>
        <taxon>Bacillota</taxon>
        <taxon>Clostridia</taxon>
        <taxon>Peptostreptococcales</taxon>
        <taxon>Peptostreptococcaceae</taxon>
        <taxon>Romboutsia</taxon>
    </lineage>
</organism>
<dbReference type="Proteomes" id="UP000245622">
    <property type="component" value="Chromosome 1"/>
</dbReference>
<sequence length="58" mass="6712">MLNLSQKQKLILDFLKSESSEKGYIPSVREICEHVGLKSISTVHSHLNKLEQLEYIKK</sequence>
<dbReference type="Gene3D" id="1.10.10.10">
    <property type="entry name" value="Winged helix-like DNA-binding domain superfamily/Winged helix DNA-binding domain"/>
    <property type="match status" value="1"/>
</dbReference>